<dbReference type="AlphaFoldDB" id="A0AAV1CMF8"/>
<dbReference type="Proteomes" id="UP001161247">
    <property type="component" value="Chromosome 2"/>
</dbReference>
<feature type="signal peptide" evidence="2">
    <location>
        <begin position="1"/>
        <end position="25"/>
    </location>
</feature>
<feature type="compositionally biased region" description="Pro residues" evidence="1">
    <location>
        <begin position="55"/>
        <end position="73"/>
    </location>
</feature>
<evidence type="ECO:0000256" key="1">
    <source>
        <dbReference type="SAM" id="MobiDB-lite"/>
    </source>
</evidence>
<dbReference type="EMBL" id="OX459119">
    <property type="protein sequence ID" value="CAI9095874.1"/>
    <property type="molecule type" value="Genomic_DNA"/>
</dbReference>
<evidence type="ECO:0000313" key="5">
    <source>
        <dbReference type="Proteomes" id="UP001161247"/>
    </source>
</evidence>
<evidence type="ECO:0000313" key="4">
    <source>
        <dbReference type="EMBL" id="CAI9095874.1"/>
    </source>
</evidence>
<organism evidence="4 5">
    <name type="scientific">Oldenlandia corymbosa var. corymbosa</name>
    <dbReference type="NCBI Taxonomy" id="529605"/>
    <lineage>
        <taxon>Eukaryota</taxon>
        <taxon>Viridiplantae</taxon>
        <taxon>Streptophyta</taxon>
        <taxon>Embryophyta</taxon>
        <taxon>Tracheophyta</taxon>
        <taxon>Spermatophyta</taxon>
        <taxon>Magnoliopsida</taxon>
        <taxon>eudicotyledons</taxon>
        <taxon>Gunneridae</taxon>
        <taxon>Pentapetalae</taxon>
        <taxon>asterids</taxon>
        <taxon>lamiids</taxon>
        <taxon>Gentianales</taxon>
        <taxon>Rubiaceae</taxon>
        <taxon>Rubioideae</taxon>
        <taxon>Spermacoceae</taxon>
        <taxon>Hedyotis-Oldenlandia complex</taxon>
        <taxon>Oldenlandia</taxon>
    </lineage>
</organism>
<dbReference type="Pfam" id="PF14547">
    <property type="entry name" value="Hydrophob_seed"/>
    <property type="match status" value="1"/>
</dbReference>
<reference evidence="4" key="1">
    <citation type="submission" date="2023-03" db="EMBL/GenBank/DDBJ databases">
        <authorList>
            <person name="Julca I."/>
        </authorList>
    </citation>
    <scope>NUCLEOTIDE SEQUENCE</scope>
</reference>
<gene>
    <name evidence="4" type="ORF">OLC1_LOCUS6751</name>
</gene>
<evidence type="ECO:0000256" key="2">
    <source>
        <dbReference type="SAM" id="SignalP"/>
    </source>
</evidence>
<proteinExistence type="predicted"/>
<dbReference type="PROSITE" id="PS51257">
    <property type="entry name" value="PROKAR_LIPOPROTEIN"/>
    <property type="match status" value="1"/>
</dbReference>
<dbReference type="InterPro" id="IPR051636">
    <property type="entry name" value="Plant_LTP/defense-related"/>
</dbReference>
<accession>A0AAV1CMF8</accession>
<keyword evidence="5" id="KW-1185">Reference proteome</keyword>
<dbReference type="CDD" id="cd01958">
    <property type="entry name" value="HPS_like"/>
    <property type="match status" value="1"/>
</dbReference>
<keyword evidence="2" id="KW-0732">Signal</keyword>
<dbReference type="Gene3D" id="1.10.110.10">
    <property type="entry name" value="Plant lipid-transfer and hydrophobic proteins"/>
    <property type="match status" value="1"/>
</dbReference>
<feature type="domain" description="Bifunctional inhibitor/plant lipid transfer protein/seed storage helical" evidence="3">
    <location>
        <begin position="80"/>
        <end position="160"/>
    </location>
</feature>
<sequence>MGSKSIKLLAFLFLLNLIFLTLVSACDECPKPKPKKPKCPPTPPKTKPPPKPKSPKSPPKPKSPKSPPPPPAVESPKATCPTGLQLKACVGLLNIIGINLGGSSEKCCPLIAGLADLEAAACLCTAVKVEIPGIINLTVPVNINAILTQCQKTCPKNFQCFY</sequence>
<dbReference type="PANTHER" id="PTHR31731">
    <property type="match status" value="1"/>
</dbReference>
<dbReference type="InterPro" id="IPR036312">
    <property type="entry name" value="Bifun_inhib/LTP/seed_sf"/>
</dbReference>
<protein>
    <submittedName>
        <fullName evidence="4">OLC1v1031904C1</fullName>
    </submittedName>
</protein>
<dbReference type="SUPFAM" id="SSF47699">
    <property type="entry name" value="Bifunctional inhibitor/lipid-transfer protein/seed storage 2S albumin"/>
    <property type="match status" value="1"/>
</dbReference>
<name>A0AAV1CMF8_OLDCO</name>
<evidence type="ECO:0000259" key="3">
    <source>
        <dbReference type="SMART" id="SM00499"/>
    </source>
</evidence>
<feature type="region of interest" description="Disordered" evidence="1">
    <location>
        <begin position="30"/>
        <end position="79"/>
    </location>
</feature>
<dbReference type="SMART" id="SM00499">
    <property type="entry name" value="AAI"/>
    <property type="match status" value="1"/>
</dbReference>
<dbReference type="InterPro" id="IPR027923">
    <property type="entry name" value="Hydrophob_seed_dom"/>
</dbReference>
<feature type="chain" id="PRO_5043953838" evidence="2">
    <location>
        <begin position="26"/>
        <end position="162"/>
    </location>
</feature>
<dbReference type="InterPro" id="IPR016140">
    <property type="entry name" value="Bifunc_inhib/LTP/seed_store"/>
</dbReference>